<dbReference type="Pfam" id="PF00128">
    <property type="entry name" value="Alpha-amylase"/>
    <property type="match status" value="1"/>
</dbReference>
<comment type="caution">
    <text evidence="7">The sequence shown here is derived from an EMBL/GenBank/DDBJ whole genome shotgun (WGS) entry which is preliminary data.</text>
</comment>
<sequence length="520" mass="58715">MRRRCFWTWIWMVVALSLMIAGCNSQVLNNKDAKSGVFYEIFVRSFYDSNGDGIGDLRGVTMKLDYLQELGVSGIWLMPIHPSPSYHGYDVTDYYTVNPDYGTLDDLKQLTEEAHKRGISVIIDFVANHTSDKHPWFVDSAKGKDNPYRNWYIWNEGENTKLPADGATGAYPWHDLGGSRYLGIFWEGMPDLNFDEPAVRSEMIKIGQFWLKQGVDGFRLDAAKHVNEDFKSTAASPETKQKNVAWWQEFRNGLNEVKKDAYVVGEIWDSPVVIAPYLEQALDEGFNFDLAKKLVSAASRETDADIAFALNRTYGLYAKYTGGKIADAPFLTNHDQNRVMSELEGDLNHAKTAAAMLMTLPGTPYMYYGEEIGMKGMKPDEYIREPMLWGEEGDKGQTRWETSRYNVKDPVTVSASKSDKSSLWYTYQMLIDWRKREPLLRTGGIDEFTTGNALVTAYLRTAEKERVLVVHNMSGSEQTVKVAVPQDQKAFGKVTLASSEGIELSGSELKLPPYASAILK</sequence>
<dbReference type="SUPFAM" id="SSF51445">
    <property type="entry name" value="(Trans)glycosidases"/>
    <property type="match status" value="1"/>
</dbReference>
<dbReference type="SUPFAM" id="SSF51011">
    <property type="entry name" value="Glycosyl hydrolase domain"/>
    <property type="match status" value="1"/>
</dbReference>
<dbReference type="PRINTS" id="PR00110">
    <property type="entry name" value="ALPHAAMYLASE"/>
</dbReference>
<comment type="catalytic activity">
    <reaction evidence="5">
        <text>Endohydrolysis of (1-&gt;4)-alpha-D-glucosidic linkages in polysaccharides containing three or more (1-&gt;4)-alpha-linked D-glucose units.</text>
        <dbReference type="EC" id="3.2.1.1"/>
    </reaction>
</comment>
<protein>
    <recommendedName>
        <fullName evidence="5">Alpha-amylase</fullName>
        <ecNumber evidence="5">3.2.1.1</ecNumber>
    </recommendedName>
</protein>
<dbReference type="Gene3D" id="3.20.20.80">
    <property type="entry name" value="Glycosidases"/>
    <property type="match status" value="1"/>
</dbReference>
<comment type="similarity">
    <text evidence="1 4">Belongs to the glycosyl hydrolase 13 family.</text>
</comment>
<dbReference type="GO" id="GO:0009313">
    <property type="term" value="P:oligosaccharide catabolic process"/>
    <property type="evidence" value="ECO:0007669"/>
    <property type="project" value="TreeGrafter"/>
</dbReference>
<reference evidence="7 8" key="1">
    <citation type="submission" date="2019-03" db="EMBL/GenBank/DDBJ databases">
        <authorList>
            <person name="Kim M.K.M."/>
        </authorList>
    </citation>
    <scope>NUCLEOTIDE SEQUENCE [LARGE SCALE GENOMIC DNA]</scope>
    <source>
        <strain evidence="7 8">18JY21-1</strain>
    </source>
</reference>
<dbReference type="GO" id="GO:0004556">
    <property type="term" value="F:alpha-amylase activity"/>
    <property type="evidence" value="ECO:0007669"/>
    <property type="project" value="UniProtKB-UniRule"/>
</dbReference>
<dbReference type="InterPro" id="IPR013780">
    <property type="entry name" value="Glyco_hydro_b"/>
</dbReference>
<evidence type="ECO:0000313" key="7">
    <source>
        <dbReference type="EMBL" id="TCZ74699.1"/>
    </source>
</evidence>
<evidence type="ECO:0000256" key="3">
    <source>
        <dbReference type="ARBA" id="ARBA00023295"/>
    </source>
</evidence>
<evidence type="ECO:0000256" key="1">
    <source>
        <dbReference type="ARBA" id="ARBA00008061"/>
    </source>
</evidence>
<dbReference type="Gene3D" id="3.90.400.10">
    <property type="entry name" value="Oligo-1,6-glucosidase, Domain 2"/>
    <property type="match status" value="1"/>
</dbReference>
<evidence type="ECO:0000256" key="5">
    <source>
        <dbReference type="RuleBase" id="RU361134"/>
    </source>
</evidence>
<dbReference type="PANTHER" id="PTHR10357">
    <property type="entry name" value="ALPHA-AMYLASE FAMILY MEMBER"/>
    <property type="match status" value="1"/>
</dbReference>
<proteinExistence type="inferred from homology"/>
<accession>A0A4R4E5D9</accession>
<dbReference type="PROSITE" id="PS51257">
    <property type="entry name" value="PROKAR_LIPOPROTEIN"/>
    <property type="match status" value="1"/>
</dbReference>
<dbReference type="Gene3D" id="2.60.40.1180">
    <property type="entry name" value="Golgi alpha-mannosidase II"/>
    <property type="match status" value="1"/>
</dbReference>
<dbReference type="InterPro" id="IPR045857">
    <property type="entry name" value="O16G_dom_2"/>
</dbReference>
<evidence type="ECO:0000256" key="2">
    <source>
        <dbReference type="ARBA" id="ARBA00022801"/>
    </source>
</evidence>
<keyword evidence="5" id="KW-0119">Carbohydrate metabolism</keyword>
<evidence type="ECO:0000313" key="8">
    <source>
        <dbReference type="Proteomes" id="UP000295418"/>
    </source>
</evidence>
<dbReference type="InterPro" id="IPR006046">
    <property type="entry name" value="Alpha_amylase"/>
</dbReference>
<dbReference type="EMBL" id="SKFG01000024">
    <property type="protein sequence ID" value="TCZ74699.1"/>
    <property type="molecule type" value="Genomic_DNA"/>
</dbReference>
<dbReference type="SMART" id="SM00642">
    <property type="entry name" value="Aamy"/>
    <property type="match status" value="1"/>
</dbReference>
<dbReference type="AlphaFoldDB" id="A0A4R4E5D9"/>
<dbReference type="InterPro" id="IPR017853">
    <property type="entry name" value="GH"/>
</dbReference>
<dbReference type="InterPro" id="IPR006047">
    <property type="entry name" value="GH13_cat_dom"/>
</dbReference>
<evidence type="ECO:0000256" key="4">
    <source>
        <dbReference type="RuleBase" id="RU003615"/>
    </source>
</evidence>
<feature type="domain" description="Glycosyl hydrolase family 13 catalytic" evidence="6">
    <location>
        <begin position="40"/>
        <end position="434"/>
    </location>
</feature>
<dbReference type="Proteomes" id="UP000295418">
    <property type="component" value="Unassembled WGS sequence"/>
</dbReference>
<keyword evidence="2 5" id="KW-0378">Hydrolase</keyword>
<keyword evidence="3 5" id="KW-0326">Glycosidase</keyword>
<dbReference type="CDD" id="cd11316">
    <property type="entry name" value="AmyAc_bac2_AmyA"/>
    <property type="match status" value="1"/>
</dbReference>
<keyword evidence="8" id="KW-1185">Reference proteome</keyword>
<dbReference type="GO" id="GO:0043169">
    <property type="term" value="F:cation binding"/>
    <property type="evidence" value="ECO:0007669"/>
    <property type="project" value="InterPro"/>
</dbReference>
<dbReference type="Pfam" id="PF23915">
    <property type="entry name" value="SusG_C"/>
    <property type="match status" value="1"/>
</dbReference>
<evidence type="ECO:0000259" key="6">
    <source>
        <dbReference type="SMART" id="SM00642"/>
    </source>
</evidence>
<organism evidence="7 8">
    <name type="scientific">Paenibacillus albiflavus</name>
    <dbReference type="NCBI Taxonomy" id="2545760"/>
    <lineage>
        <taxon>Bacteria</taxon>
        <taxon>Bacillati</taxon>
        <taxon>Bacillota</taxon>
        <taxon>Bacilli</taxon>
        <taxon>Bacillales</taxon>
        <taxon>Paenibacillaceae</taxon>
        <taxon>Paenibacillus</taxon>
    </lineage>
</organism>
<dbReference type="EC" id="3.2.1.1" evidence="5"/>
<name>A0A4R4E5D9_9BACL</name>
<dbReference type="RefSeq" id="WP_132419691.1">
    <property type="nucleotide sequence ID" value="NZ_SKFG01000024.1"/>
</dbReference>
<dbReference type="PANTHER" id="PTHR10357:SF179">
    <property type="entry name" value="NEUTRAL AND BASIC AMINO ACID TRANSPORT PROTEIN RBAT"/>
    <property type="match status" value="1"/>
</dbReference>
<dbReference type="OrthoDB" id="9805159at2"/>
<dbReference type="InterPro" id="IPR056300">
    <property type="entry name" value="SusG-like_C"/>
</dbReference>
<gene>
    <name evidence="7" type="ORF">E0485_19205</name>
</gene>